<proteinExistence type="predicted"/>
<evidence type="ECO:0000313" key="3">
    <source>
        <dbReference type="Proteomes" id="UP001381693"/>
    </source>
</evidence>
<feature type="chain" id="PRO_5042940289" description="Secreted protein" evidence="1">
    <location>
        <begin position="23"/>
        <end position="65"/>
    </location>
</feature>
<evidence type="ECO:0000256" key="1">
    <source>
        <dbReference type="SAM" id="SignalP"/>
    </source>
</evidence>
<sequence>MAMQVTTARLLLVALSVHQAWRDVPRNVAMAHVEVLLACVFKDSPADGAGDVVEPGDLFGCKFFQ</sequence>
<name>A0AAN8X0G8_HALRR</name>
<dbReference type="Proteomes" id="UP001381693">
    <property type="component" value="Unassembled WGS sequence"/>
</dbReference>
<evidence type="ECO:0000313" key="2">
    <source>
        <dbReference type="EMBL" id="KAK7073886.1"/>
    </source>
</evidence>
<feature type="signal peptide" evidence="1">
    <location>
        <begin position="1"/>
        <end position="22"/>
    </location>
</feature>
<comment type="caution">
    <text evidence="2">The sequence shown here is derived from an EMBL/GenBank/DDBJ whole genome shotgun (WGS) entry which is preliminary data.</text>
</comment>
<gene>
    <name evidence="2" type="ORF">SK128_013446</name>
</gene>
<protein>
    <recommendedName>
        <fullName evidence="4">Secreted protein</fullName>
    </recommendedName>
</protein>
<accession>A0AAN8X0G8</accession>
<dbReference type="EMBL" id="JAXCGZ010011979">
    <property type="protein sequence ID" value="KAK7073886.1"/>
    <property type="molecule type" value="Genomic_DNA"/>
</dbReference>
<dbReference type="AlphaFoldDB" id="A0AAN8X0G8"/>
<reference evidence="2 3" key="1">
    <citation type="submission" date="2023-11" db="EMBL/GenBank/DDBJ databases">
        <title>Halocaridina rubra genome assembly.</title>
        <authorList>
            <person name="Smith C."/>
        </authorList>
    </citation>
    <scope>NUCLEOTIDE SEQUENCE [LARGE SCALE GENOMIC DNA]</scope>
    <source>
        <strain evidence="2">EP-1</strain>
        <tissue evidence="2">Whole</tissue>
    </source>
</reference>
<keyword evidence="3" id="KW-1185">Reference proteome</keyword>
<organism evidence="2 3">
    <name type="scientific">Halocaridina rubra</name>
    <name type="common">Hawaiian red shrimp</name>
    <dbReference type="NCBI Taxonomy" id="373956"/>
    <lineage>
        <taxon>Eukaryota</taxon>
        <taxon>Metazoa</taxon>
        <taxon>Ecdysozoa</taxon>
        <taxon>Arthropoda</taxon>
        <taxon>Crustacea</taxon>
        <taxon>Multicrustacea</taxon>
        <taxon>Malacostraca</taxon>
        <taxon>Eumalacostraca</taxon>
        <taxon>Eucarida</taxon>
        <taxon>Decapoda</taxon>
        <taxon>Pleocyemata</taxon>
        <taxon>Caridea</taxon>
        <taxon>Atyoidea</taxon>
        <taxon>Atyidae</taxon>
        <taxon>Halocaridina</taxon>
    </lineage>
</organism>
<keyword evidence="1" id="KW-0732">Signal</keyword>
<evidence type="ECO:0008006" key="4">
    <source>
        <dbReference type="Google" id="ProtNLM"/>
    </source>
</evidence>